<evidence type="ECO:0000256" key="1">
    <source>
        <dbReference type="SAM" id="SignalP"/>
    </source>
</evidence>
<feature type="signal peptide" evidence="1">
    <location>
        <begin position="1"/>
        <end position="20"/>
    </location>
</feature>
<evidence type="ECO:0000313" key="3">
    <source>
        <dbReference type="Proteomes" id="UP000036097"/>
    </source>
</evidence>
<sequence>MKKIGLWASLWVVGMHMAYAAPDSALINAYNEAAMGNEDRVEEVYHQLNGLIEQQGATPLTLVYLGSTQMLQGRDAFLPWNKMKYVEQGVASIEKGLGLIDAMAQDKAQAMPDIVQGLPENMLARAVAAISLSQLPDLFNQLDHGYDLYLGLLAEPAFRSANFEATAWIYGGAIEAALRSGDWVQAEAWLAEMGERHEDHPQTLKARTLVFSDRGL</sequence>
<name>A0A0J1HDC1_9GAMM</name>
<dbReference type="Proteomes" id="UP000036097">
    <property type="component" value="Unassembled WGS sequence"/>
</dbReference>
<dbReference type="EMBL" id="LDOT01000001">
    <property type="protein sequence ID" value="KLV09633.1"/>
    <property type="molecule type" value="Genomic_DNA"/>
</dbReference>
<evidence type="ECO:0000313" key="2">
    <source>
        <dbReference type="EMBL" id="KLV09633.1"/>
    </source>
</evidence>
<proteinExistence type="predicted"/>
<dbReference type="RefSeq" id="WP_047876921.1">
    <property type="nucleotide sequence ID" value="NZ_LDOT01000001.1"/>
</dbReference>
<dbReference type="AlphaFoldDB" id="A0A0J1HDC1"/>
<dbReference type="STRING" id="1195763.ABT56_00710"/>
<gene>
    <name evidence="2" type="ORF">ABT56_00710</name>
</gene>
<dbReference type="PATRIC" id="fig|1195763.3.peg.160"/>
<dbReference type="OrthoDB" id="5916568at2"/>
<organism evidence="2 3">
    <name type="scientific">Photobacterium aquae</name>
    <dbReference type="NCBI Taxonomy" id="1195763"/>
    <lineage>
        <taxon>Bacteria</taxon>
        <taxon>Pseudomonadati</taxon>
        <taxon>Pseudomonadota</taxon>
        <taxon>Gammaproteobacteria</taxon>
        <taxon>Vibrionales</taxon>
        <taxon>Vibrionaceae</taxon>
        <taxon>Photobacterium</taxon>
    </lineage>
</organism>
<reference evidence="2 3" key="1">
    <citation type="submission" date="2015-05" db="EMBL/GenBank/DDBJ databases">
        <title>Photobacterium galathea sp. nov.</title>
        <authorList>
            <person name="Machado H."/>
            <person name="Gram L."/>
        </authorList>
    </citation>
    <scope>NUCLEOTIDE SEQUENCE [LARGE SCALE GENOMIC DNA]</scope>
    <source>
        <strain evidence="2 3">CGMCC 1.12159</strain>
    </source>
</reference>
<feature type="chain" id="PRO_5005252563" evidence="1">
    <location>
        <begin position="21"/>
        <end position="216"/>
    </location>
</feature>
<keyword evidence="3" id="KW-1185">Reference proteome</keyword>
<protein>
    <submittedName>
        <fullName evidence="2">Uncharacterized protein</fullName>
    </submittedName>
</protein>
<accession>A0A0J1HDC1</accession>
<comment type="caution">
    <text evidence="2">The sequence shown here is derived from an EMBL/GenBank/DDBJ whole genome shotgun (WGS) entry which is preliminary data.</text>
</comment>
<keyword evidence="1" id="KW-0732">Signal</keyword>